<sequence>MIIACPACSTRYAVPDSAIGVEGRTVRCAKCRHSWHQAGFLPERADAPAPQAAPVQAPVSQAPVARAEPTPPAQPAPSPR</sequence>
<feature type="domain" description="Zinc finger/thioredoxin putative" evidence="2">
    <location>
        <begin position="1"/>
        <end position="35"/>
    </location>
</feature>
<dbReference type="Proteomes" id="UP001162881">
    <property type="component" value="Unassembled WGS sequence"/>
</dbReference>
<dbReference type="EMBL" id="JALHLF010000048">
    <property type="protein sequence ID" value="MCJ2183505.1"/>
    <property type="molecule type" value="Genomic_DNA"/>
</dbReference>
<feature type="compositionally biased region" description="Pro residues" evidence="1">
    <location>
        <begin position="69"/>
        <end position="80"/>
    </location>
</feature>
<organism evidence="3 4">
    <name type="scientific">Novosphingobium organovorum</name>
    <dbReference type="NCBI Taxonomy" id="2930092"/>
    <lineage>
        <taxon>Bacteria</taxon>
        <taxon>Pseudomonadati</taxon>
        <taxon>Pseudomonadota</taxon>
        <taxon>Alphaproteobacteria</taxon>
        <taxon>Sphingomonadales</taxon>
        <taxon>Sphingomonadaceae</taxon>
        <taxon>Novosphingobium</taxon>
    </lineage>
</organism>
<evidence type="ECO:0000256" key="1">
    <source>
        <dbReference type="SAM" id="MobiDB-lite"/>
    </source>
</evidence>
<accession>A0ABT0BEL1</accession>
<evidence type="ECO:0000313" key="4">
    <source>
        <dbReference type="Proteomes" id="UP001162881"/>
    </source>
</evidence>
<evidence type="ECO:0000313" key="3">
    <source>
        <dbReference type="EMBL" id="MCJ2183505.1"/>
    </source>
</evidence>
<dbReference type="Pfam" id="PF13717">
    <property type="entry name" value="Zn_ribbon_4"/>
    <property type="match status" value="1"/>
</dbReference>
<dbReference type="RefSeq" id="WP_244021363.1">
    <property type="nucleotide sequence ID" value="NZ_JALHLF010000048.1"/>
</dbReference>
<feature type="region of interest" description="Disordered" evidence="1">
    <location>
        <begin position="42"/>
        <end position="80"/>
    </location>
</feature>
<proteinExistence type="predicted"/>
<gene>
    <name evidence="3" type="ORF">MTR62_12505</name>
</gene>
<feature type="compositionally biased region" description="Low complexity" evidence="1">
    <location>
        <begin position="47"/>
        <end position="68"/>
    </location>
</feature>
<evidence type="ECO:0000259" key="2">
    <source>
        <dbReference type="Pfam" id="PF13717"/>
    </source>
</evidence>
<dbReference type="InterPro" id="IPR011723">
    <property type="entry name" value="Znf/thioredoxin_put"/>
</dbReference>
<protein>
    <submittedName>
        <fullName evidence="3">Zinc-ribbon domain-containing protein</fullName>
    </submittedName>
</protein>
<reference evidence="3" key="1">
    <citation type="submission" date="2022-03" db="EMBL/GenBank/DDBJ databases">
        <title>Identification of a novel bacterium isolated from mangrove sediments.</title>
        <authorList>
            <person name="Pan X."/>
        </authorList>
    </citation>
    <scope>NUCLEOTIDE SEQUENCE</scope>
    <source>
        <strain evidence="3">B1949</strain>
    </source>
</reference>
<comment type="caution">
    <text evidence="3">The sequence shown here is derived from an EMBL/GenBank/DDBJ whole genome shotgun (WGS) entry which is preliminary data.</text>
</comment>
<feature type="non-terminal residue" evidence="3">
    <location>
        <position position="80"/>
    </location>
</feature>
<name>A0ABT0BEL1_9SPHN</name>
<dbReference type="NCBIfam" id="TIGR02098">
    <property type="entry name" value="MJ0042_CXXC"/>
    <property type="match status" value="1"/>
</dbReference>
<keyword evidence="4" id="KW-1185">Reference proteome</keyword>